<feature type="domain" description="EF-hand" evidence="6">
    <location>
        <begin position="304"/>
        <end position="339"/>
    </location>
</feature>
<feature type="transmembrane region" description="Helical" evidence="4">
    <location>
        <begin position="524"/>
        <end position="543"/>
    </location>
</feature>
<dbReference type="PROSITE" id="PS50222">
    <property type="entry name" value="EF_HAND_2"/>
    <property type="match status" value="2"/>
</dbReference>
<keyword evidence="1" id="KW-0050">Antiport</keyword>
<reference evidence="7 8" key="1">
    <citation type="submission" date="2020-02" db="EMBL/GenBank/DDBJ databases">
        <authorList>
            <person name="Ma Q."/>
            <person name="Huang Y."/>
            <person name="Song X."/>
            <person name="Pei D."/>
        </authorList>
    </citation>
    <scope>NUCLEOTIDE SEQUENCE [LARGE SCALE GENOMIC DNA]</scope>
    <source>
        <strain evidence="7">Sxm20200214</strain>
        <tissue evidence="7">Leaf</tissue>
    </source>
</reference>
<evidence type="ECO:0000256" key="5">
    <source>
        <dbReference type="SAM" id="SignalP"/>
    </source>
</evidence>
<dbReference type="EMBL" id="JAAMPC010000010">
    <property type="protein sequence ID" value="KAG2285647.1"/>
    <property type="molecule type" value="Genomic_DNA"/>
</dbReference>
<dbReference type="Gene3D" id="1.10.238.10">
    <property type="entry name" value="EF-hand"/>
    <property type="match status" value="1"/>
</dbReference>
<feature type="transmembrane region" description="Helical" evidence="4">
    <location>
        <begin position="447"/>
        <end position="465"/>
    </location>
</feature>
<sequence>MAGLTLFFSFLSLSLIISGARSRVLSPLPLNNSILISDGVHDVSDYKFLTLDPTKTLSGTECEHVYGFLPCANNVGGYVFQVLTFGCLLIVGDYFLSVGRSQLFLIFDVGFYGGIIFPLLTMFPRIVLMLANGLSLGSDVANSFVDNNVGVTAGYTVFALTIQWGACVVFRITGPSLENEERKTITVNFSLNLESIKFVFNFLCAEARVDVGTKNKKTVGAMLLSLAPFLMVTLSALCDSNYWRHIIILITLIISSSSTIAYFVYSYQTNQKESLDHARFEIMSEVHKLLKRFSPKNFIENGEISKESIKSLFEITDTNGDGKIQISELKDFNIEFWNFGVMKCELDKHAKDFLQKFDENNDGELDEEEFEKGIKDMLKKGEFKFDSVDDEKEAHSVSIYHFKKKNIAIITSSFLIKYKKEEKGTLKMETPPQSLVTKFFSLETLEAAMKVIIGILIVVFLAKPFMMNIELLSISAGVPSFYIVFVMIPLARNLKNTLSARFCRPKDKEKSHYIHSLRLIYKDITMNNLMGMSIILAVIYARGLTWNCSVEALILVIVGLAIGLPAYMRSTYPFWICLFAFAMYICSLVLVYLRYQFLD</sequence>
<evidence type="ECO:0000256" key="1">
    <source>
        <dbReference type="ARBA" id="ARBA00022449"/>
    </source>
</evidence>
<keyword evidence="4" id="KW-1133">Transmembrane helix</keyword>
<keyword evidence="5" id="KW-0732">Signal</keyword>
<evidence type="ECO:0000256" key="3">
    <source>
        <dbReference type="ARBA" id="ARBA00023065"/>
    </source>
</evidence>
<feature type="transmembrane region" description="Helical" evidence="4">
    <location>
        <begin position="103"/>
        <end position="131"/>
    </location>
</feature>
<keyword evidence="3" id="KW-0406">Ion transport</keyword>
<dbReference type="InterPro" id="IPR011992">
    <property type="entry name" value="EF-hand-dom_pair"/>
</dbReference>
<dbReference type="Proteomes" id="UP000886595">
    <property type="component" value="Unassembled WGS sequence"/>
</dbReference>
<dbReference type="PANTHER" id="PTHR31503:SF84">
    <property type="entry name" value="CALCIUM-BINDING EF-HAND FAMILY PROTEIN"/>
    <property type="match status" value="1"/>
</dbReference>
<dbReference type="GO" id="GO:0016020">
    <property type="term" value="C:membrane"/>
    <property type="evidence" value="ECO:0007669"/>
    <property type="project" value="InterPro"/>
</dbReference>
<organism evidence="7 8">
    <name type="scientific">Brassica carinata</name>
    <name type="common">Ethiopian mustard</name>
    <name type="synonym">Abyssinian cabbage</name>
    <dbReference type="NCBI Taxonomy" id="52824"/>
    <lineage>
        <taxon>Eukaryota</taxon>
        <taxon>Viridiplantae</taxon>
        <taxon>Streptophyta</taxon>
        <taxon>Embryophyta</taxon>
        <taxon>Tracheophyta</taxon>
        <taxon>Spermatophyta</taxon>
        <taxon>Magnoliopsida</taxon>
        <taxon>eudicotyledons</taxon>
        <taxon>Gunneridae</taxon>
        <taxon>Pentapetalae</taxon>
        <taxon>rosids</taxon>
        <taxon>malvids</taxon>
        <taxon>Brassicales</taxon>
        <taxon>Brassicaceae</taxon>
        <taxon>Brassiceae</taxon>
        <taxon>Brassica</taxon>
    </lineage>
</organism>
<dbReference type="PANTHER" id="PTHR31503">
    <property type="entry name" value="VACUOLAR CALCIUM ION TRANSPORTER"/>
    <property type="match status" value="1"/>
</dbReference>
<feature type="transmembrane region" description="Helical" evidence="4">
    <location>
        <begin position="218"/>
        <end position="237"/>
    </location>
</feature>
<dbReference type="AlphaFoldDB" id="A0A8X7UP02"/>
<keyword evidence="2" id="KW-0106">Calcium</keyword>
<dbReference type="GO" id="GO:0005509">
    <property type="term" value="F:calcium ion binding"/>
    <property type="evidence" value="ECO:0007669"/>
    <property type="project" value="InterPro"/>
</dbReference>
<feature type="transmembrane region" description="Helical" evidence="4">
    <location>
        <begin position="243"/>
        <end position="265"/>
    </location>
</feature>
<comment type="caution">
    <text evidence="7">The sequence shown here is derived from an EMBL/GenBank/DDBJ whole genome shotgun (WGS) entry which is preliminary data.</text>
</comment>
<feature type="domain" description="EF-hand" evidence="6">
    <location>
        <begin position="345"/>
        <end position="380"/>
    </location>
</feature>
<dbReference type="CDD" id="cd00051">
    <property type="entry name" value="EFh"/>
    <property type="match status" value="1"/>
</dbReference>
<dbReference type="PROSITE" id="PS00018">
    <property type="entry name" value="EF_HAND_1"/>
    <property type="match status" value="2"/>
</dbReference>
<evidence type="ECO:0000313" key="7">
    <source>
        <dbReference type="EMBL" id="KAG2285647.1"/>
    </source>
</evidence>
<accession>A0A8X7UP02</accession>
<feature type="signal peptide" evidence="5">
    <location>
        <begin position="1"/>
        <end position="22"/>
    </location>
</feature>
<keyword evidence="4" id="KW-0472">Membrane</keyword>
<feature type="chain" id="PRO_5036501696" description="EF-hand domain-containing protein" evidence="5">
    <location>
        <begin position="23"/>
        <end position="599"/>
    </location>
</feature>
<proteinExistence type="predicted"/>
<dbReference type="InterPro" id="IPR018247">
    <property type="entry name" value="EF_Hand_1_Ca_BS"/>
</dbReference>
<evidence type="ECO:0000256" key="4">
    <source>
        <dbReference type="SAM" id="Phobius"/>
    </source>
</evidence>
<dbReference type="Pfam" id="PF13499">
    <property type="entry name" value="EF-hand_7"/>
    <property type="match status" value="1"/>
</dbReference>
<feature type="transmembrane region" description="Helical" evidence="4">
    <location>
        <begin position="151"/>
        <end position="173"/>
    </location>
</feature>
<name>A0A8X7UP02_BRACI</name>
<feature type="transmembrane region" description="Helical" evidence="4">
    <location>
        <begin position="574"/>
        <end position="595"/>
    </location>
</feature>
<dbReference type="OrthoDB" id="26525at2759"/>
<dbReference type="SMART" id="SM00054">
    <property type="entry name" value="EFh"/>
    <property type="match status" value="2"/>
</dbReference>
<feature type="transmembrane region" description="Helical" evidence="4">
    <location>
        <begin position="549"/>
        <end position="567"/>
    </location>
</feature>
<dbReference type="SUPFAM" id="SSF47473">
    <property type="entry name" value="EF-hand"/>
    <property type="match status" value="1"/>
</dbReference>
<dbReference type="InterPro" id="IPR004713">
    <property type="entry name" value="CaH_exchang"/>
</dbReference>
<keyword evidence="8" id="KW-1185">Reference proteome</keyword>
<gene>
    <name evidence="7" type="ORF">Bca52824_045251</name>
</gene>
<protein>
    <recommendedName>
        <fullName evidence="6">EF-hand domain-containing protein</fullName>
    </recommendedName>
</protein>
<feature type="transmembrane region" description="Helical" evidence="4">
    <location>
        <begin position="471"/>
        <end position="491"/>
    </location>
</feature>
<evidence type="ECO:0000313" key="8">
    <source>
        <dbReference type="Proteomes" id="UP000886595"/>
    </source>
</evidence>
<evidence type="ECO:0000256" key="2">
    <source>
        <dbReference type="ARBA" id="ARBA00022837"/>
    </source>
</evidence>
<dbReference type="InterPro" id="IPR002048">
    <property type="entry name" value="EF_hand_dom"/>
</dbReference>
<dbReference type="GO" id="GO:0006874">
    <property type="term" value="P:intracellular calcium ion homeostasis"/>
    <property type="evidence" value="ECO:0007669"/>
    <property type="project" value="TreeGrafter"/>
</dbReference>
<keyword evidence="1" id="KW-0813">Transport</keyword>
<dbReference type="GO" id="GO:0015369">
    <property type="term" value="F:calcium:proton antiporter activity"/>
    <property type="evidence" value="ECO:0007669"/>
    <property type="project" value="TreeGrafter"/>
</dbReference>
<keyword evidence="4" id="KW-0812">Transmembrane</keyword>
<feature type="transmembrane region" description="Helical" evidence="4">
    <location>
        <begin position="78"/>
        <end position="96"/>
    </location>
</feature>
<evidence type="ECO:0000259" key="6">
    <source>
        <dbReference type="PROSITE" id="PS50222"/>
    </source>
</evidence>